<sequence>MTFSRCAQTRRNTVIS</sequence>
<name>A0A0E9RHV3_ANGAN</name>
<accession>A0A0E9RHV3</accession>
<organism evidence="1">
    <name type="scientific">Anguilla anguilla</name>
    <name type="common">European freshwater eel</name>
    <name type="synonym">Muraena anguilla</name>
    <dbReference type="NCBI Taxonomy" id="7936"/>
    <lineage>
        <taxon>Eukaryota</taxon>
        <taxon>Metazoa</taxon>
        <taxon>Chordata</taxon>
        <taxon>Craniata</taxon>
        <taxon>Vertebrata</taxon>
        <taxon>Euteleostomi</taxon>
        <taxon>Actinopterygii</taxon>
        <taxon>Neopterygii</taxon>
        <taxon>Teleostei</taxon>
        <taxon>Anguilliformes</taxon>
        <taxon>Anguillidae</taxon>
        <taxon>Anguilla</taxon>
    </lineage>
</organism>
<reference evidence="1" key="2">
    <citation type="journal article" date="2015" name="Fish Shellfish Immunol.">
        <title>Early steps in the European eel (Anguilla anguilla)-Vibrio vulnificus interaction in the gills: Role of the RtxA13 toxin.</title>
        <authorList>
            <person name="Callol A."/>
            <person name="Pajuelo D."/>
            <person name="Ebbesson L."/>
            <person name="Teles M."/>
            <person name="MacKenzie S."/>
            <person name="Amaro C."/>
        </authorList>
    </citation>
    <scope>NUCLEOTIDE SEQUENCE</scope>
</reference>
<evidence type="ECO:0000313" key="1">
    <source>
        <dbReference type="EMBL" id="JAH28694.1"/>
    </source>
</evidence>
<protein>
    <submittedName>
        <fullName evidence="1">Uncharacterized protein</fullName>
    </submittedName>
</protein>
<reference evidence="1" key="1">
    <citation type="submission" date="2014-11" db="EMBL/GenBank/DDBJ databases">
        <authorList>
            <person name="Amaro Gonzalez C."/>
        </authorList>
    </citation>
    <scope>NUCLEOTIDE SEQUENCE</scope>
</reference>
<dbReference type="EMBL" id="GBXM01079883">
    <property type="protein sequence ID" value="JAH28694.1"/>
    <property type="molecule type" value="Transcribed_RNA"/>
</dbReference>
<proteinExistence type="predicted"/>
<dbReference type="AlphaFoldDB" id="A0A0E9RHV3"/>